<comment type="similarity">
    <text evidence="2">Belongs to the NELF-D family.</text>
</comment>
<reference evidence="7" key="1">
    <citation type="submission" date="2020-05" db="EMBL/GenBank/DDBJ databases">
        <title>Phylogenomic resolution of chytrid fungi.</title>
        <authorList>
            <person name="Stajich J.E."/>
            <person name="Amses K."/>
            <person name="Simmons R."/>
            <person name="Seto K."/>
            <person name="Myers J."/>
            <person name="Bonds A."/>
            <person name="Quandt C.A."/>
            <person name="Barry K."/>
            <person name="Liu P."/>
            <person name="Grigoriev I."/>
            <person name="Longcore J.E."/>
            <person name="James T.Y."/>
        </authorList>
    </citation>
    <scope>NUCLEOTIDE SEQUENCE</scope>
    <source>
        <strain evidence="7">JEL0318</strain>
    </source>
</reference>
<dbReference type="Pfam" id="PF04858">
    <property type="entry name" value="TH1"/>
    <property type="match status" value="1"/>
</dbReference>
<dbReference type="GO" id="GO:0003723">
    <property type="term" value="F:RNA binding"/>
    <property type="evidence" value="ECO:0007669"/>
    <property type="project" value="TreeGrafter"/>
</dbReference>
<evidence type="ECO:0000313" key="8">
    <source>
        <dbReference type="Proteomes" id="UP001212841"/>
    </source>
</evidence>
<evidence type="ECO:0000256" key="1">
    <source>
        <dbReference type="ARBA" id="ARBA00004123"/>
    </source>
</evidence>
<dbReference type="PANTHER" id="PTHR12144">
    <property type="entry name" value="NEGATIVE ELONGATION FACTOR D"/>
    <property type="match status" value="1"/>
</dbReference>
<comment type="subcellular location">
    <subcellularLocation>
        <location evidence="1">Nucleus</location>
    </subcellularLocation>
</comment>
<dbReference type="PANTHER" id="PTHR12144:SF0">
    <property type="entry name" value="NEGATIVE ELONGATION FACTOR C_D"/>
    <property type="match status" value="1"/>
</dbReference>
<comment type="caution">
    <text evidence="7">The sequence shown here is derived from an EMBL/GenBank/DDBJ whole genome shotgun (WGS) entry which is preliminary data.</text>
</comment>
<keyword evidence="5" id="KW-0804">Transcription</keyword>
<evidence type="ECO:0000256" key="2">
    <source>
        <dbReference type="ARBA" id="ARBA00005726"/>
    </source>
</evidence>
<keyword evidence="8" id="KW-1185">Reference proteome</keyword>
<dbReference type="AlphaFoldDB" id="A0AAD5SEB9"/>
<proteinExistence type="inferred from homology"/>
<dbReference type="GO" id="GO:0003746">
    <property type="term" value="F:translation elongation factor activity"/>
    <property type="evidence" value="ECO:0007669"/>
    <property type="project" value="UniProtKB-KW"/>
</dbReference>
<dbReference type="GO" id="GO:0032021">
    <property type="term" value="C:NELF complex"/>
    <property type="evidence" value="ECO:0007669"/>
    <property type="project" value="TreeGrafter"/>
</dbReference>
<dbReference type="InterPro" id="IPR006942">
    <property type="entry name" value="TH1"/>
</dbReference>
<dbReference type="GO" id="GO:0034244">
    <property type="term" value="P:negative regulation of transcription elongation by RNA polymerase II"/>
    <property type="evidence" value="ECO:0007669"/>
    <property type="project" value="TreeGrafter"/>
</dbReference>
<sequence length="446" mass="51250">MDMDMDMDMDIDDAVPVPKQPDVQNSKPSIPTVYNNFKTWNTAIVAKLQKLDGVRDEDIKQWVVDNLRPIGCLDTYNYFHTQYLIAGLYRQTGKNSNWAKNLRRVSQELMELTIDKQDAQSLNEVIRYDESIAPNILRSLTEIINSRKATVGDITKLHTYFTTDAVGQKKLHLLRDYSVLEPILVGAFSRTRSREGMAVRLQLIALASAGGSKDAEANVKLTEDALKELEATTGKVLSATQFSQNVPEFLRAIELPVTALGYIFWLRENVLQPGDQFYDWKLYHQNKAPLMFDLLDEIAVRYPSHRSYIAEIWYSLLRRDFSIYTPVLAIEFKEYLLDRLLFLLKTGYVMPVLRVMAANAVHVDEKLMTHFVSNVLFEVETPFTRELILPVARMLEPLQPTAFKHCRTDKQAAVVQFLDAANSPLNDFRYNPEESNLLRSLVERFK</sequence>
<accession>A0AAD5SEB9</accession>
<protein>
    <submittedName>
        <fullName evidence="7">Negative elongation factor C/D</fullName>
    </submittedName>
</protein>
<keyword evidence="4" id="KW-0805">Transcription regulation</keyword>
<keyword evidence="7" id="KW-0251">Elongation factor</keyword>
<organism evidence="7 8">
    <name type="scientific">Rhizophlyctis rosea</name>
    <dbReference type="NCBI Taxonomy" id="64517"/>
    <lineage>
        <taxon>Eukaryota</taxon>
        <taxon>Fungi</taxon>
        <taxon>Fungi incertae sedis</taxon>
        <taxon>Chytridiomycota</taxon>
        <taxon>Chytridiomycota incertae sedis</taxon>
        <taxon>Chytridiomycetes</taxon>
        <taxon>Rhizophlyctidales</taxon>
        <taxon>Rhizophlyctidaceae</taxon>
        <taxon>Rhizophlyctis</taxon>
    </lineage>
</organism>
<dbReference type="EMBL" id="JADGJD010000285">
    <property type="protein sequence ID" value="KAJ3052544.1"/>
    <property type="molecule type" value="Genomic_DNA"/>
</dbReference>
<keyword evidence="7" id="KW-0648">Protein biosynthesis</keyword>
<keyword evidence="6" id="KW-0539">Nucleus</keyword>
<evidence type="ECO:0000256" key="6">
    <source>
        <dbReference type="ARBA" id="ARBA00023242"/>
    </source>
</evidence>
<evidence type="ECO:0000313" key="7">
    <source>
        <dbReference type="EMBL" id="KAJ3052544.1"/>
    </source>
</evidence>
<keyword evidence="3" id="KW-0678">Repressor</keyword>
<evidence type="ECO:0000256" key="3">
    <source>
        <dbReference type="ARBA" id="ARBA00022491"/>
    </source>
</evidence>
<dbReference type="Proteomes" id="UP001212841">
    <property type="component" value="Unassembled WGS sequence"/>
</dbReference>
<gene>
    <name evidence="7" type="primary">TH1L</name>
    <name evidence="7" type="ORF">HK097_006075</name>
</gene>
<evidence type="ECO:0000256" key="5">
    <source>
        <dbReference type="ARBA" id="ARBA00023163"/>
    </source>
</evidence>
<name>A0AAD5SEB9_9FUNG</name>
<evidence type="ECO:0000256" key="4">
    <source>
        <dbReference type="ARBA" id="ARBA00023015"/>
    </source>
</evidence>